<reference evidence="2 3" key="1">
    <citation type="submission" date="2019-12" db="EMBL/GenBank/DDBJ databases">
        <authorList>
            <person name="Floudas D."/>
            <person name="Bentzer J."/>
            <person name="Ahren D."/>
            <person name="Johansson T."/>
            <person name="Persson P."/>
            <person name="Tunlid A."/>
        </authorList>
    </citation>
    <scope>NUCLEOTIDE SEQUENCE [LARGE SCALE GENOMIC DNA]</scope>
    <source>
        <strain evidence="2 3">CBS 102.39</strain>
    </source>
</reference>
<name>A0A8H4VI16_9AGAR</name>
<dbReference type="Proteomes" id="UP000521872">
    <property type="component" value="Unassembled WGS sequence"/>
</dbReference>
<dbReference type="AlphaFoldDB" id="A0A8H4VI16"/>
<evidence type="ECO:0000313" key="3">
    <source>
        <dbReference type="Proteomes" id="UP000521872"/>
    </source>
</evidence>
<sequence>MVSGSTSRRNKSQTTLCQSTALLPEIWLLVFPYLKHADLQTISLTCSTFRYMAQPLLFSVLDVSPFLLSYNAEQPILRPAEYLDRFMQRLEYYKLPHIAHGVRHCWISPYSRSGFPTRNQDDSLDPNLIIDAAIEALPRFTNLSTLSWHCIDIAPRWWDVIQSSRISRLWLNSSSIPLEVQSPLQHILHLDLDQWPWEGKVTNHVSIHEERVRGVNTVALQHVIHPEVIQSISVPRVDTACHLYSILSRATYRLRSLKVPFSSISDPCFITALENCPCLSSLCIFPPSSDERSRDVAVQALTASVLPSLESYEGPYSHVLRFSQQPLQNVALWGFDERPEVCDPHKLANVLASLAHTTAADSLKMLKFTVLEITSSLLGLLVSFKNMERLIMVSTDNTSRDTIVPVPQSFKSGTPVSSLYSMMSKTEFSPCIRYVKVTTRLVSPKQDLAAQEQEAAVFMESFAAHNPTLQRIEIEYGIYWTGMYLVTWGRLRDSISTVPPPVELGKEPDVQTKPITRNASGGYSSKSSSRDYIHSTVVHTVHPLPLGKLTFTEHRRRILFPQDTLPAAAAEQRDRDQASRRPWTSVWMGLRHLFGKLGI</sequence>
<proteinExistence type="predicted"/>
<dbReference type="SUPFAM" id="SSF81383">
    <property type="entry name" value="F-box domain"/>
    <property type="match status" value="1"/>
</dbReference>
<dbReference type="SUPFAM" id="SSF52047">
    <property type="entry name" value="RNI-like"/>
    <property type="match status" value="1"/>
</dbReference>
<protein>
    <recommendedName>
        <fullName evidence="4">F-box domain-containing protein</fullName>
    </recommendedName>
</protein>
<gene>
    <name evidence="2" type="ORF">D9613_007245</name>
</gene>
<dbReference type="InterPro" id="IPR036047">
    <property type="entry name" value="F-box-like_dom_sf"/>
</dbReference>
<organism evidence="2 3">
    <name type="scientific">Agrocybe pediades</name>
    <dbReference type="NCBI Taxonomy" id="84607"/>
    <lineage>
        <taxon>Eukaryota</taxon>
        <taxon>Fungi</taxon>
        <taxon>Dikarya</taxon>
        <taxon>Basidiomycota</taxon>
        <taxon>Agaricomycotina</taxon>
        <taxon>Agaricomycetes</taxon>
        <taxon>Agaricomycetidae</taxon>
        <taxon>Agaricales</taxon>
        <taxon>Agaricineae</taxon>
        <taxon>Strophariaceae</taxon>
        <taxon>Agrocybe</taxon>
    </lineage>
</organism>
<accession>A0A8H4VI16</accession>
<dbReference type="CDD" id="cd09917">
    <property type="entry name" value="F-box_SF"/>
    <property type="match status" value="1"/>
</dbReference>
<keyword evidence="3" id="KW-1185">Reference proteome</keyword>
<dbReference type="EMBL" id="JAACJL010000058">
    <property type="protein sequence ID" value="KAF4611246.1"/>
    <property type="molecule type" value="Genomic_DNA"/>
</dbReference>
<feature type="region of interest" description="Disordered" evidence="1">
    <location>
        <begin position="502"/>
        <end position="529"/>
    </location>
</feature>
<comment type="caution">
    <text evidence="2">The sequence shown here is derived from an EMBL/GenBank/DDBJ whole genome shotgun (WGS) entry which is preliminary data.</text>
</comment>
<evidence type="ECO:0000256" key="1">
    <source>
        <dbReference type="SAM" id="MobiDB-lite"/>
    </source>
</evidence>
<evidence type="ECO:0008006" key="4">
    <source>
        <dbReference type="Google" id="ProtNLM"/>
    </source>
</evidence>
<evidence type="ECO:0000313" key="2">
    <source>
        <dbReference type="EMBL" id="KAF4611246.1"/>
    </source>
</evidence>